<feature type="compositionally biased region" description="Basic and acidic residues" evidence="1">
    <location>
        <begin position="213"/>
        <end position="245"/>
    </location>
</feature>
<protein>
    <recommendedName>
        <fullName evidence="4">Myb-like protein X</fullName>
    </recommendedName>
</protein>
<evidence type="ECO:0000313" key="2">
    <source>
        <dbReference type="EMBL" id="MQL95764.1"/>
    </source>
</evidence>
<dbReference type="OrthoDB" id="1913135at2759"/>
<feature type="compositionally biased region" description="Basic and acidic residues" evidence="1">
    <location>
        <begin position="252"/>
        <end position="262"/>
    </location>
</feature>
<feature type="compositionally biased region" description="Basic residues" evidence="1">
    <location>
        <begin position="64"/>
        <end position="89"/>
    </location>
</feature>
<evidence type="ECO:0008006" key="4">
    <source>
        <dbReference type="Google" id="ProtNLM"/>
    </source>
</evidence>
<organism evidence="2 3">
    <name type="scientific">Colocasia esculenta</name>
    <name type="common">Wild taro</name>
    <name type="synonym">Arum esculentum</name>
    <dbReference type="NCBI Taxonomy" id="4460"/>
    <lineage>
        <taxon>Eukaryota</taxon>
        <taxon>Viridiplantae</taxon>
        <taxon>Streptophyta</taxon>
        <taxon>Embryophyta</taxon>
        <taxon>Tracheophyta</taxon>
        <taxon>Spermatophyta</taxon>
        <taxon>Magnoliopsida</taxon>
        <taxon>Liliopsida</taxon>
        <taxon>Araceae</taxon>
        <taxon>Aroideae</taxon>
        <taxon>Colocasieae</taxon>
        <taxon>Colocasia</taxon>
    </lineage>
</organism>
<feature type="compositionally biased region" description="Basic and acidic residues" evidence="1">
    <location>
        <begin position="12"/>
        <end position="30"/>
    </location>
</feature>
<feature type="compositionally biased region" description="Basic and acidic residues" evidence="1">
    <location>
        <begin position="91"/>
        <end position="120"/>
    </location>
</feature>
<accession>A0A843VRU9</accession>
<comment type="caution">
    <text evidence="2">The sequence shown here is derived from an EMBL/GenBank/DDBJ whole genome shotgun (WGS) entry which is preliminary data.</text>
</comment>
<sequence>MSRCFPFPPPGYEKKPRNDHVDFLTKEKSKEKNHKKKEKREKEKKEGKEKKDKHKDKDRSKDKHREKKDKKEKHRDKTKKSKDRGKGNKKLSNEKNDQGHTDGHNEEKLAEGQKADVHKISRFTEELVKRIADEEAGNQMGKQSTSEFQILENIHNSTQKGRAMDNQIVHNVTVAEEKRMVVDSAMENRDTSDAMPQSTEQRKADGMGQSTNKDAKGHLEAKEKAKESKVEDRKGDKNKDKDGEKKHKRKDKDRDKEKAKEEKRRRKEEHKHKEQDKSTGLEQRGHVHLQNIEPAVKPQENKQSTGVETSLKRKERNGFLHEKELRPDKLSRLSSSSQLPIENGGKVDPSYIAIPCASDRHETANIAVTTVPESKEHKINGIRGVQAPPRSGPPPAAGATGSSKTSKKPPHPDEKYLSQLLCLPKMEYPEFDDQEWLLSRDAAGRKPKTEPEADEMPQVWDKALHIDSVNILALPYVLPY</sequence>
<dbReference type="PANTHER" id="PTHR34660:SF3">
    <property type="entry name" value="RRM DOMAIN-CONTAINING PROTEIN"/>
    <property type="match status" value="1"/>
</dbReference>
<gene>
    <name evidence="2" type="ORF">Taro_028435</name>
</gene>
<dbReference type="PANTHER" id="PTHR34660">
    <property type="entry name" value="MYB-LIKE PROTEIN X"/>
    <property type="match status" value="1"/>
</dbReference>
<dbReference type="AlphaFoldDB" id="A0A843VRU9"/>
<evidence type="ECO:0000256" key="1">
    <source>
        <dbReference type="SAM" id="MobiDB-lite"/>
    </source>
</evidence>
<feature type="region of interest" description="Disordered" evidence="1">
    <location>
        <begin position="1"/>
        <end position="120"/>
    </location>
</feature>
<feature type="compositionally biased region" description="Pro residues" evidence="1">
    <location>
        <begin position="1"/>
        <end position="11"/>
    </location>
</feature>
<feature type="compositionally biased region" description="Basic and acidic residues" evidence="1">
    <location>
        <begin position="310"/>
        <end position="331"/>
    </location>
</feature>
<feature type="compositionally biased region" description="Basic and acidic residues" evidence="1">
    <location>
        <begin position="271"/>
        <end position="285"/>
    </location>
</feature>
<feature type="region of interest" description="Disordered" evidence="1">
    <location>
        <begin position="175"/>
        <end position="350"/>
    </location>
</feature>
<dbReference type="Proteomes" id="UP000652761">
    <property type="component" value="Unassembled WGS sequence"/>
</dbReference>
<feature type="compositionally biased region" description="Basic and acidic residues" evidence="1">
    <location>
        <begin position="175"/>
        <end position="192"/>
    </location>
</feature>
<evidence type="ECO:0000313" key="3">
    <source>
        <dbReference type="Proteomes" id="UP000652761"/>
    </source>
</evidence>
<name>A0A843VRU9_COLES</name>
<keyword evidence="3" id="KW-1185">Reference proteome</keyword>
<feature type="compositionally biased region" description="Basic and acidic residues" evidence="1">
    <location>
        <begin position="40"/>
        <end position="63"/>
    </location>
</feature>
<dbReference type="EMBL" id="NMUH01001832">
    <property type="protein sequence ID" value="MQL95764.1"/>
    <property type="molecule type" value="Genomic_DNA"/>
</dbReference>
<proteinExistence type="predicted"/>
<feature type="region of interest" description="Disordered" evidence="1">
    <location>
        <begin position="369"/>
        <end position="415"/>
    </location>
</feature>
<reference evidence="2" key="1">
    <citation type="submission" date="2017-07" db="EMBL/GenBank/DDBJ databases">
        <title>Taro Niue Genome Assembly and Annotation.</title>
        <authorList>
            <person name="Atibalentja N."/>
            <person name="Keating K."/>
            <person name="Fields C.J."/>
        </authorList>
    </citation>
    <scope>NUCLEOTIDE SEQUENCE</scope>
    <source>
        <strain evidence="2">Niue_2</strain>
        <tissue evidence="2">Leaf</tissue>
    </source>
</reference>